<keyword evidence="9" id="KW-1185">Reference proteome</keyword>
<evidence type="ECO:0000256" key="2">
    <source>
        <dbReference type="ARBA" id="ARBA00009347"/>
    </source>
</evidence>
<dbReference type="InterPro" id="IPR009075">
    <property type="entry name" value="AcylCo_DH/oxidase_C"/>
</dbReference>
<dbReference type="Gene3D" id="1.10.540.10">
    <property type="entry name" value="Acyl-CoA dehydrogenase/oxidase, N-terminal domain"/>
    <property type="match status" value="1"/>
</dbReference>
<feature type="domain" description="Acyl-CoA dehydrogenase/oxidase C-terminal" evidence="6">
    <location>
        <begin position="209"/>
        <end position="315"/>
    </location>
</feature>
<dbReference type="EC" id="1.3.8.7" evidence="8"/>
<dbReference type="InterPro" id="IPR037069">
    <property type="entry name" value="AcylCoA_DH/ox_N_sf"/>
</dbReference>
<dbReference type="InterPro" id="IPR013786">
    <property type="entry name" value="AcylCoA_DH/ox_N"/>
</dbReference>
<organism evidence="8 9">
    <name type="scientific">Rossellomorea pakistanensis</name>
    <dbReference type="NCBI Taxonomy" id="992288"/>
    <lineage>
        <taxon>Bacteria</taxon>
        <taxon>Bacillati</taxon>
        <taxon>Bacillota</taxon>
        <taxon>Bacilli</taxon>
        <taxon>Bacillales</taxon>
        <taxon>Bacillaceae</taxon>
        <taxon>Rossellomorea</taxon>
    </lineage>
</organism>
<proteinExistence type="inferred from homology"/>
<dbReference type="PANTHER" id="PTHR43884">
    <property type="entry name" value="ACYL-COA DEHYDROGENASE"/>
    <property type="match status" value="1"/>
</dbReference>
<protein>
    <submittedName>
        <fullName evidence="8">Acyl-CoA dehydrogenase</fullName>
        <ecNumber evidence="8">1.3.8.7</ecNumber>
    </submittedName>
</protein>
<accession>A0ABS2N6U6</accession>
<evidence type="ECO:0000256" key="1">
    <source>
        <dbReference type="ARBA" id="ARBA00001974"/>
    </source>
</evidence>
<keyword evidence="4" id="KW-0274">FAD</keyword>
<dbReference type="Pfam" id="PF00441">
    <property type="entry name" value="Acyl-CoA_dh_1"/>
    <property type="match status" value="1"/>
</dbReference>
<dbReference type="SUPFAM" id="SSF56645">
    <property type="entry name" value="Acyl-CoA dehydrogenase NM domain-like"/>
    <property type="match status" value="1"/>
</dbReference>
<evidence type="ECO:0000256" key="3">
    <source>
        <dbReference type="ARBA" id="ARBA00022630"/>
    </source>
</evidence>
<evidence type="ECO:0000256" key="5">
    <source>
        <dbReference type="ARBA" id="ARBA00023002"/>
    </source>
</evidence>
<sequence length="355" mass="38699">MNETSEIIIQTAEKIMEDLCTKQVVDDAERGTNPMKLWNTLAETGMLAIGISEEEGGSDGGFIDALNVIQVSGKYSAPIPLSETILANWILSDAGLPISAKPMTVISNVNGKIAFTEKADGWVISGEAFDVPFARNSNSIVVVGKSEKGKIAASVNCDKCLITKGQNMANEARDHVILENILVSKEKVSSLKRFDEEKTQYSSALIRTVQMTGALENILELTIAYSKERTQFGRTISRFQAVQQQIAILAGEVSAAKAIANLAMKAYEAGDGKDQIMMAKIRVGEAASVGVPIAHQVHGAIGFTEEHSLQHSTRRLWSWRDECGNESDWAKRLGNKMLKLESEALWPYITAISNH</sequence>
<feature type="domain" description="Acyl-CoA dehydrogenase/oxidase N-terminal" evidence="7">
    <location>
        <begin position="3"/>
        <end position="81"/>
    </location>
</feature>
<evidence type="ECO:0000259" key="6">
    <source>
        <dbReference type="Pfam" id="PF00441"/>
    </source>
</evidence>
<keyword evidence="3" id="KW-0285">Flavoprotein</keyword>
<dbReference type="InterPro" id="IPR009100">
    <property type="entry name" value="AcylCoA_DH/oxidase_NM_dom_sf"/>
</dbReference>
<name>A0ABS2N6U6_9BACI</name>
<dbReference type="RefSeq" id="WP_205167837.1">
    <property type="nucleotide sequence ID" value="NZ_JAFBDZ010000001.1"/>
</dbReference>
<keyword evidence="5 8" id="KW-0560">Oxidoreductase</keyword>
<evidence type="ECO:0000313" key="9">
    <source>
        <dbReference type="Proteomes" id="UP001646157"/>
    </source>
</evidence>
<evidence type="ECO:0000313" key="8">
    <source>
        <dbReference type="EMBL" id="MBM7583570.1"/>
    </source>
</evidence>
<dbReference type="Proteomes" id="UP001646157">
    <property type="component" value="Unassembled WGS sequence"/>
</dbReference>
<comment type="similarity">
    <text evidence="2">Belongs to the acyl-CoA dehydrogenase family.</text>
</comment>
<dbReference type="InterPro" id="IPR036250">
    <property type="entry name" value="AcylCo_DH-like_C"/>
</dbReference>
<dbReference type="Pfam" id="PF02771">
    <property type="entry name" value="Acyl-CoA_dh_N"/>
    <property type="match status" value="1"/>
</dbReference>
<dbReference type="GO" id="GO:0070991">
    <property type="term" value="F:medium-chain fatty acyl-CoA dehydrogenase activity"/>
    <property type="evidence" value="ECO:0007669"/>
    <property type="project" value="UniProtKB-EC"/>
</dbReference>
<evidence type="ECO:0000259" key="7">
    <source>
        <dbReference type="Pfam" id="PF02771"/>
    </source>
</evidence>
<dbReference type="PANTHER" id="PTHR43884:SF20">
    <property type="entry name" value="ACYL-COA DEHYDROGENASE FADE28"/>
    <property type="match status" value="1"/>
</dbReference>
<dbReference type="Gene3D" id="1.20.140.10">
    <property type="entry name" value="Butyryl-CoA Dehydrogenase, subunit A, domain 3"/>
    <property type="match status" value="1"/>
</dbReference>
<dbReference type="SUPFAM" id="SSF47203">
    <property type="entry name" value="Acyl-CoA dehydrogenase C-terminal domain-like"/>
    <property type="match status" value="1"/>
</dbReference>
<reference evidence="8 9" key="1">
    <citation type="submission" date="2021-01" db="EMBL/GenBank/DDBJ databases">
        <title>Genomic Encyclopedia of Type Strains, Phase IV (KMG-IV): sequencing the most valuable type-strain genomes for metagenomic binning, comparative biology and taxonomic classification.</title>
        <authorList>
            <person name="Goeker M."/>
        </authorList>
    </citation>
    <scope>NUCLEOTIDE SEQUENCE [LARGE SCALE GENOMIC DNA]</scope>
    <source>
        <strain evidence="8 9">DSM 24834</strain>
    </source>
</reference>
<comment type="cofactor">
    <cofactor evidence="1">
        <name>FAD</name>
        <dbReference type="ChEBI" id="CHEBI:57692"/>
    </cofactor>
</comment>
<evidence type="ECO:0000256" key="4">
    <source>
        <dbReference type="ARBA" id="ARBA00022827"/>
    </source>
</evidence>
<dbReference type="EMBL" id="JAFBDZ010000001">
    <property type="protein sequence ID" value="MBM7583570.1"/>
    <property type="molecule type" value="Genomic_DNA"/>
</dbReference>
<gene>
    <name evidence="8" type="ORF">JOC86_000107</name>
</gene>
<comment type="caution">
    <text evidence="8">The sequence shown here is derived from an EMBL/GenBank/DDBJ whole genome shotgun (WGS) entry which is preliminary data.</text>
</comment>